<organism evidence="2 3">
    <name type="scientific">Falsiroseomonas stagni DSM 19981</name>
    <dbReference type="NCBI Taxonomy" id="1123062"/>
    <lineage>
        <taxon>Bacteria</taxon>
        <taxon>Pseudomonadati</taxon>
        <taxon>Pseudomonadota</taxon>
        <taxon>Alphaproteobacteria</taxon>
        <taxon>Acetobacterales</taxon>
        <taxon>Roseomonadaceae</taxon>
        <taxon>Falsiroseomonas</taxon>
    </lineage>
</organism>
<proteinExistence type="predicted"/>
<protein>
    <submittedName>
        <fullName evidence="2">3-oxoadipate enol-lactonase / 4-carboxymuconolactone decarboxylase</fullName>
    </submittedName>
</protein>
<accession>A0A1I3Z098</accession>
<dbReference type="InterPro" id="IPR029032">
    <property type="entry name" value="AhpD-like"/>
</dbReference>
<dbReference type="InterPro" id="IPR052512">
    <property type="entry name" value="4CMD/NDH-1_regulator"/>
</dbReference>
<dbReference type="InterPro" id="IPR003779">
    <property type="entry name" value="CMD-like"/>
</dbReference>
<dbReference type="SUPFAM" id="SSF53474">
    <property type="entry name" value="alpha/beta-Hydrolases"/>
    <property type="match status" value="1"/>
</dbReference>
<dbReference type="GO" id="GO:0051920">
    <property type="term" value="F:peroxiredoxin activity"/>
    <property type="evidence" value="ECO:0007669"/>
    <property type="project" value="InterPro"/>
</dbReference>
<evidence type="ECO:0000313" key="2">
    <source>
        <dbReference type="EMBL" id="SFK37490.1"/>
    </source>
</evidence>
<dbReference type="PRINTS" id="PR00111">
    <property type="entry name" value="ABHYDROLASE"/>
</dbReference>
<feature type="domain" description="BRCT" evidence="1">
    <location>
        <begin position="96"/>
        <end position="155"/>
    </location>
</feature>
<dbReference type="Pfam" id="PF02627">
    <property type="entry name" value="CMD"/>
    <property type="match status" value="1"/>
</dbReference>
<dbReference type="NCBIfam" id="TIGR02425">
    <property type="entry name" value="decarb_PcaC"/>
    <property type="match status" value="1"/>
</dbReference>
<dbReference type="Proteomes" id="UP000199473">
    <property type="component" value="Unassembled WGS sequence"/>
</dbReference>
<gene>
    <name evidence="2" type="ORF">SAMN02745775_10227</name>
</gene>
<dbReference type="PANTHER" id="PTHR33570">
    <property type="entry name" value="4-CARBOXYMUCONOLACTONE DECARBOXYLASE FAMILY PROTEIN"/>
    <property type="match status" value="1"/>
</dbReference>
<evidence type="ECO:0000313" key="3">
    <source>
        <dbReference type="Proteomes" id="UP000199473"/>
    </source>
</evidence>
<keyword evidence="3" id="KW-1185">Reference proteome</keyword>
<dbReference type="InterPro" id="IPR029058">
    <property type="entry name" value="AB_hydrolase_fold"/>
</dbReference>
<dbReference type="OrthoDB" id="9801400at2"/>
<dbReference type="Pfam" id="PF00561">
    <property type="entry name" value="Abhydrolase_1"/>
    <property type="match status" value="1"/>
</dbReference>
<dbReference type="PROSITE" id="PS50172">
    <property type="entry name" value="BRCT"/>
    <property type="match status" value="1"/>
</dbReference>
<dbReference type="InterPro" id="IPR001357">
    <property type="entry name" value="BRCT_dom"/>
</dbReference>
<sequence length="379" mass="40319">MFLHLGDIVVHAVVEGPAEAPPLLMLHSIGTSLHVFDPQVAALSRHYRVIRMDLRGHGMSGVTDGAYSMALHARDAVALLDSLGIRQAHVLGLSIGGRIAMELAVLAPDRVASLILMDTALEFPPPQAWQDRIDAVMEIGTQALVEVVMPRWVVDPSLASSQGLRQMLLRTDRRGYAGSAAALRDARAVDVAGKITCPTTVAVGTNDIATPPAMSRAIQDAIPGSRYVEIPEGGHLPTFERAADTTAAILGHFAAFAPPPGYDAGLAIRKQVLGEAHVARASANITPLDAAFQEWITANVWGGVWTRPGLPRHTRSLLTLGMMAALGRHEEFELHVRATRNTGVTPEEIGEVLLQVGAYAGVPAANSAFKIAKTVLKEA</sequence>
<dbReference type="InterPro" id="IPR012788">
    <property type="entry name" value="Decarb_PcaC"/>
</dbReference>
<dbReference type="AlphaFoldDB" id="A0A1I3Z098"/>
<evidence type="ECO:0000259" key="1">
    <source>
        <dbReference type="PROSITE" id="PS50172"/>
    </source>
</evidence>
<dbReference type="EMBL" id="FOSQ01000002">
    <property type="protein sequence ID" value="SFK37490.1"/>
    <property type="molecule type" value="Genomic_DNA"/>
</dbReference>
<dbReference type="PANTHER" id="PTHR33570:SF2">
    <property type="entry name" value="CARBOXYMUCONOLACTONE DECARBOXYLASE-LIKE DOMAIN-CONTAINING PROTEIN"/>
    <property type="match status" value="1"/>
</dbReference>
<dbReference type="STRING" id="1123062.SAMN02745775_10227"/>
<dbReference type="Gene3D" id="1.20.1290.10">
    <property type="entry name" value="AhpD-like"/>
    <property type="match status" value="1"/>
</dbReference>
<reference evidence="2 3" key="1">
    <citation type="submission" date="2016-10" db="EMBL/GenBank/DDBJ databases">
        <authorList>
            <person name="de Groot N.N."/>
        </authorList>
    </citation>
    <scope>NUCLEOTIDE SEQUENCE [LARGE SCALE GENOMIC DNA]</scope>
    <source>
        <strain evidence="2 3">DSM 19981</strain>
    </source>
</reference>
<name>A0A1I3Z098_9PROT</name>
<dbReference type="Gene3D" id="3.40.50.1820">
    <property type="entry name" value="alpha/beta hydrolase"/>
    <property type="match status" value="1"/>
</dbReference>
<dbReference type="InterPro" id="IPR000073">
    <property type="entry name" value="AB_hydrolase_1"/>
</dbReference>
<dbReference type="SUPFAM" id="SSF69118">
    <property type="entry name" value="AhpD-like"/>
    <property type="match status" value="1"/>
</dbReference>